<gene>
    <name evidence="1" type="ORF">N8E88_04400</name>
</gene>
<sequence length="220" mass="24007">MRRGEYALPRPPTAPALERFSSPVSILRIPSFDADAFEDAAIGFVDQLQEDKVLILDLRGNGGGNTPLRLLTKLVDRPYRTWAATTPRHTGLNIAKGYAHEDLAIPSETRDAATGHFGGRLIILVDRETASAAEDFLMPFKDNGRATIAGETTAGSSGQPFYKDLGYGMRLWVSAKRQTFPNGNQFEGIGITPDIAFEMKRDHVTSENDALLALAMTLAD</sequence>
<name>A0ACD4CVI4_9HYPH</name>
<protein>
    <submittedName>
        <fullName evidence="1">S41 family peptidase</fullName>
    </submittedName>
</protein>
<evidence type="ECO:0000313" key="1">
    <source>
        <dbReference type="EMBL" id="UXN57569.1"/>
    </source>
</evidence>
<geneLocation type="plasmid" evidence="1 2">
    <name>p_unnamed3</name>
</geneLocation>
<proteinExistence type="predicted"/>
<organism evidence="1 2">
    <name type="scientific">Phyllobacterium zundukense</name>
    <dbReference type="NCBI Taxonomy" id="1867719"/>
    <lineage>
        <taxon>Bacteria</taxon>
        <taxon>Pseudomonadati</taxon>
        <taxon>Pseudomonadota</taxon>
        <taxon>Alphaproteobacteria</taxon>
        <taxon>Hyphomicrobiales</taxon>
        <taxon>Phyllobacteriaceae</taxon>
        <taxon>Phyllobacterium</taxon>
    </lineage>
</organism>
<evidence type="ECO:0000313" key="2">
    <source>
        <dbReference type="Proteomes" id="UP001061991"/>
    </source>
</evidence>
<reference evidence="1" key="1">
    <citation type="submission" date="2022-09" db="EMBL/GenBank/DDBJ databases">
        <title>Interaction between co-microsymbionts with complementary sets of symbiotic genes in legume-rhizobium systems.</title>
        <authorList>
            <person name="Safronova V."/>
            <person name="Sazanova A."/>
            <person name="Afonin A."/>
            <person name="Chirak E."/>
        </authorList>
    </citation>
    <scope>NUCLEOTIDE SEQUENCE</scope>
    <source>
        <strain evidence="1">A18/3m</strain>
    </source>
</reference>
<dbReference type="EMBL" id="CP104970">
    <property type="protein sequence ID" value="UXN57569.1"/>
    <property type="molecule type" value="Genomic_DNA"/>
</dbReference>
<dbReference type="Proteomes" id="UP001061991">
    <property type="component" value="Plasmid p_unnamed3"/>
</dbReference>
<accession>A0ACD4CVI4</accession>
<keyword evidence="1" id="KW-0614">Plasmid</keyword>
<keyword evidence="2" id="KW-1185">Reference proteome</keyword>